<protein>
    <submittedName>
        <fullName evidence="1">Uncharacterized protein</fullName>
    </submittedName>
</protein>
<comment type="caution">
    <text evidence="1">The sequence shown here is derived from an EMBL/GenBank/DDBJ whole genome shotgun (WGS) entry which is preliminary data.</text>
</comment>
<keyword evidence="2" id="KW-1185">Reference proteome</keyword>
<proteinExistence type="predicted"/>
<evidence type="ECO:0000313" key="2">
    <source>
        <dbReference type="Proteomes" id="UP001283361"/>
    </source>
</evidence>
<gene>
    <name evidence="1" type="ORF">RRG08_028339</name>
</gene>
<dbReference type="EMBL" id="JAWDGP010001078">
    <property type="protein sequence ID" value="KAK3795138.1"/>
    <property type="molecule type" value="Genomic_DNA"/>
</dbReference>
<organism evidence="1 2">
    <name type="scientific">Elysia crispata</name>
    <name type="common">lettuce slug</name>
    <dbReference type="NCBI Taxonomy" id="231223"/>
    <lineage>
        <taxon>Eukaryota</taxon>
        <taxon>Metazoa</taxon>
        <taxon>Spiralia</taxon>
        <taxon>Lophotrochozoa</taxon>
        <taxon>Mollusca</taxon>
        <taxon>Gastropoda</taxon>
        <taxon>Heterobranchia</taxon>
        <taxon>Euthyneura</taxon>
        <taxon>Panpulmonata</taxon>
        <taxon>Sacoglossa</taxon>
        <taxon>Placobranchoidea</taxon>
        <taxon>Plakobranchidae</taxon>
        <taxon>Elysia</taxon>
    </lineage>
</organism>
<accession>A0AAE1AWE7</accession>
<dbReference type="AlphaFoldDB" id="A0AAE1AWE7"/>
<name>A0AAE1AWE7_9GAST</name>
<evidence type="ECO:0000313" key="1">
    <source>
        <dbReference type="EMBL" id="KAK3795138.1"/>
    </source>
</evidence>
<dbReference type="Proteomes" id="UP001283361">
    <property type="component" value="Unassembled WGS sequence"/>
</dbReference>
<sequence>MEIRRGGLVTLMPQWCDDVSIQNSTLWPITIPPLLQWAPTRLRYLPCCQLTVLLSAEGCAKHCGTIDEVTGRNSFGQRSLWKSRNRTCSGVDRPCLERGAWTSVGFARTGLDNKGWTPRGGRGQ</sequence>
<reference evidence="1" key="1">
    <citation type="journal article" date="2023" name="G3 (Bethesda)">
        <title>A reference genome for the long-term kleptoplast-retaining sea slug Elysia crispata morphotype clarki.</title>
        <authorList>
            <person name="Eastman K.E."/>
            <person name="Pendleton A.L."/>
            <person name="Shaikh M.A."/>
            <person name="Suttiyut T."/>
            <person name="Ogas R."/>
            <person name="Tomko P."/>
            <person name="Gavelis G."/>
            <person name="Widhalm J.R."/>
            <person name="Wisecaver J.H."/>
        </authorList>
    </citation>
    <scope>NUCLEOTIDE SEQUENCE</scope>
    <source>
        <strain evidence="1">ECLA1</strain>
    </source>
</reference>